<dbReference type="PROSITE" id="PS51800">
    <property type="entry name" value="ZF_CHHC_U11_48K"/>
    <property type="match status" value="1"/>
</dbReference>
<name>A0A2Z7AS52_9LAMI</name>
<evidence type="ECO:0000256" key="2">
    <source>
        <dbReference type="ARBA" id="ARBA00022771"/>
    </source>
</evidence>
<evidence type="ECO:0000256" key="1">
    <source>
        <dbReference type="ARBA" id="ARBA00022723"/>
    </source>
</evidence>
<sequence length="713" mass="81265">MNPPPHSTGLQQSLSSALSAITSLIDLCTTALHSVPANPASTSTLLPCPFNPSHHVPPSSLFSHYLRCPSSVSLTHTLRYPGTLSAPPSSEFHFPSNSAELCFSLESYLDHCSPFNNFFYQSCPAPVVLVNNDSSIPPPPSLTLPRVLYLECANFNEDGKDARAAPVDNVRFLPSEIWAIQNELQGWVGGVFPTTYSFRILRAILRLQDCLLSRLHEWVVVNSPKYGVIIDFSMRDHMILLIKFCLKAIMKEAFELAGFLFSDVETISESLGFGNRRFGCPVTFNVLMWLASQFGILYGEASGKFFTLDVFKECIMESSSNASLFPFEGYDTDLDSVEVEMEEHRRSDRPIEREKRNEICPTVGNSMIFISQVAAAVAALHERSMFEGNIRASRCSQPLSAYQRNMEHAYVSKIADEERHKRSDYRPIIEHDGLLWQRSRNQNTNKVKTKEELLAEERDYKRRRMSYRGKKLKRNPTEVTRDIIEEYMEEIKQAGAIGGMSKTAEEIDVSASEYSYGRDSASVVSGSINYQVTKAYEAQTHDKGNGFLSCYDSEDFTDRVTPQRRDSGWCSSLRDSNENTERLGHDKDYNTRNREERHDRSQSREQMDRGNRTDNGKFFEESYPTRSHRSKRPHEGNSHKKEGGVGDQSSRKGERYKEDRKYSDSGRSKTSRDRRDREERTDEYRDRGRGKRTRIVEMERMMTTSTGTQGEAK</sequence>
<evidence type="ECO:0000256" key="3">
    <source>
        <dbReference type="ARBA" id="ARBA00022833"/>
    </source>
</evidence>
<keyword evidence="1" id="KW-0479">Metal-binding</keyword>
<reference evidence="6 7" key="1">
    <citation type="journal article" date="2015" name="Proc. Natl. Acad. Sci. U.S.A.">
        <title>The resurrection genome of Boea hygrometrica: A blueprint for survival of dehydration.</title>
        <authorList>
            <person name="Xiao L."/>
            <person name="Yang G."/>
            <person name="Zhang L."/>
            <person name="Yang X."/>
            <person name="Zhao S."/>
            <person name="Ji Z."/>
            <person name="Zhou Q."/>
            <person name="Hu M."/>
            <person name="Wang Y."/>
            <person name="Chen M."/>
            <person name="Xu Y."/>
            <person name="Jin H."/>
            <person name="Xiao X."/>
            <person name="Hu G."/>
            <person name="Bao F."/>
            <person name="Hu Y."/>
            <person name="Wan P."/>
            <person name="Li L."/>
            <person name="Deng X."/>
            <person name="Kuang T."/>
            <person name="Xiang C."/>
            <person name="Zhu J.K."/>
            <person name="Oliver M.J."/>
            <person name="He Y."/>
        </authorList>
    </citation>
    <scope>NUCLEOTIDE SEQUENCE [LARGE SCALE GENOMIC DNA]</scope>
    <source>
        <strain evidence="7">cv. XS01</strain>
    </source>
</reference>
<dbReference type="AlphaFoldDB" id="A0A2Z7AS52"/>
<dbReference type="EMBL" id="KV012839">
    <property type="protein sequence ID" value="KZV24293.1"/>
    <property type="molecule type" value="Genomic_DNA"/>
</dbReference>
<organism evidence="6 7">
    <name type="scientific">Dorcoceras hygrometricum</name>
    <dbReference type="NCBI Taxonomy" id="472368"/>
    <lineage>
        <taxon>Eukaryota</taxon>
        <taxon>Viridiplantae</taxon>
        <taxon>Streptophyta</taxon>
        <taxon>Embryophyta</taxon>
        <taxon>Tracheophyta</taxon>
        <taxon>Spermatophyta</taxon>
        <taxon>Magnoliopsida</taxon>
        <taxon>eudicotyledons</taxon>
        <taxon>Gunneridae</taxon>
        <taxon>Pentapetalae</taxon>
        <taxon>asterids</taxon>
        <taxon>lamiids</taxon>
        <taxon>Lamiales</taxon>
        <taxon>Gesneriaceae</taxon>
        <taxon>Didymocarpoideae</taxon>
        <taxon>Trichosporeae</taxon>
        <taxon>Loxocarpinae</taxon>
        <taxon>Dorcoceras</taxon>
    </lineage>
</organism>
<dbReference type="PANTHER" id="PTHR21402:SF10">
    <property type="entry name" value="U11_U12 SMALL NUCLEAR RIBONUCLEOPROTEIN 48 KDA PROTEIN"/>
    <property type="match status" value="1"/>
</dbReference>
<keyword evidence="3" id="KW-0862">Zinc</keyword>
<feature type="compositionally biased region" description="Basic and acidic residues" evidence="4">
    <location>
        <begin position="558"/>
        <end position="567"/>
    </location>
</feature>
<dbReference type="InterPro" id="IPR022776">
    <property type="entry name" value="TRM13/UPF0224_CHHC_Znf_dom"/>
</dbReference>
<evidence type="ECO:0000259" key="5">
    <source>
        <dbReference type="PROSITE" id="PS51800"/>
    </source>
</evidence>
<accession>A0A2Z7AS52</accession>
<feature type="domain" description="CHHC U11-48K-type" evidence="5">
    <location>
        <begin position="45"/>
        <end position="72"/>
    </location>
</feature>
<evidence type="ECO:0000313" key="7">
    <source>
        <dbReference type="Proteomes" id="UP000250235"/>
    </source>
</evidence>
<gene>
    <name evidence="6" type="ORF">F511_01775</name>
</gene>
<feature type="region of interest" description="Disordered" evidence="4">
    <location>
        <begin position="558"/>
        <end position="713"/>
    </location>
</feature>
<dbReference type="InterPro" id="IPR051591">
    <property type="entry name" value="UPF0224_FAM112_RNA_Proc"/>
</dbReference>
<keyword evidence="2" id="KW-0863">Zinc-finger</keyword>
<evidence type="ECO:0000313" key="6">
    <source>
        <dbReference type="EMBL" id="KZV24293.1"/>
    </source>
</evidence>
<dbReference type="Pfam" id="PF05253">
    <property type="entry name" value="zf-U11-48K"/>
    <property type="match status" value="1"/>
</dbReference>
<feature type="compositionally biased region" description="Basic and acidic residues" evidence="4">
    <location>
        <begin position="633"/>
        <end position="687"/>
    </location>
</feature>
<feature type="compositionally biased region" description="Polar residues" evidence="4">
    <location>
        <begin position="702"/>
        <end position="713"/>
    </location>
</feature>
<dbReference type="OrthoDB" id="69229at2759"/>
<feature type="compositionally biased region" description="Basic and acidic residues" evidence="4">
    <location>
        <begin position="575"/>
        <end position="620"/>
    </location>
</feature>
<proteinExistence type="predicted"/>
<protein>
    <recommendedName>
        <fullName evidence="5">CHHC U11-48K-type domain-containing protein</fullName>
    </recommendedName>
</protein>
<dbReference type="GO" id="GO:0008270">
    <property type="term" value="F:zinc ion binding"/>
    <property type="evidence" value="ECO:0007669"/>
    <property type="project" value="UniProtKB-KW"/>
</dbReference>
<dbReference type="PANTHER" id="PTHR21402">
    <property type="entry name" value="GAMETOCYTE SPECIFIC FACTOR 1-RELATED"/>
    <property type="match status" value="1"/>
</dbReference>
<dbReference type="Proteomes" id="UP000250235">
    <property type="component" value="Unassembled WGS sequence"/>
</dbReference>
<keyword evidence="7" id="KW-1185">Reference proteome</keyword>
<evidence type="ECO:0000256" key="4">
    <source>
        <dbReference type="SAM" id="MobiDB-lite"/>
    </source>
</evidence>